<dbReference type="Pfam" id="PF23598">
    <property type="entry name" value="LRR_14"/>
    <property type="match status" value="1"/>
</dbReference>
<keyword evidence="9" id="KW-0472">Membrane</keyword>
<comment type="similarity">
    <text evidence="2">Belongs to the RLP family.</text>
</comment>
<accession>A0ABU6S5Q9</accession>
<reference evidence="14 15" key="1">
    <citation type="journal article" date="2023" name="Plants (Basel)">
        <title>Bridging the Gap: Combining Genomics and Transcriptomics Approaches to Understand Stylosanthes scabra, an Orphan Legume from the Brazilian Caatinga.</title>
        <authorList>
            <person name="Ferreira-Neto J.R.C."/>
            <person name="da Silva M.D."/>
            <person name="Binneck E."/>
            <person name="de Melo N.F."/>
            <person name="da Silva R.H."/>
            <person name="de Melo A.L.T.M."/>
            <person name="Pandolfi V."/>
            <person name="Bustamante F.O."/>
            <person name="Brasileiro-Vidal A.C."/>
            <person name="Benko-Iseppon A.M."/>
        </authorList>
    </citation>
    <scope>NUCLEOTIDE SEQUENCE [LARGE SCALE GENOMIC DNA]</scope>
    <source>
        <tissue evidence="14">Leaves</tissue>
    </source>
</reference>
<comment type="subcellular location">
    <subcellularLocation>
        <location evidence="1">Cell membrane</location>
        <topology evidence="1">Single-pass type I membrane protein</topology>
    </subcellularLocation>
</comment>
<feature type="domain" description="Leucine-rich repeat-containing N-terminal plant-type" evidence="12">
    <location>
        <begin position="15"/>
        <end position="40"/>
    </location>
</feature>
<keyword evidence="7" id="KW-0677">Repeat</keyword>
<dbReference type="Proteomes" id="UP001341840">
    <property type="component" value="Unassembled WGS sequence"/>
</dbReference>
<dbReference type="Pfam" id="PF08263">
    <property type="entry name" value="LRRNT_2"/>
    <property type="match status" value="1"/>
</dbReference>
<dbReference type="InterPro" id="IPR055414">
    <property type="entry name" value="LRR_R13L4/SHOC2-like"/>
</dbReference>
<sequence length="769" mass="86514">MFKQSFVISEHASSDPLSHPKTTSWIPTTDCCSWHGIQCDELTGHVIAVDLRSSQLYGSLDANSSLFSLVHIQYLDLSDNDFNHSRIPSRICEFSQLRYLNLAQYSENTFFGEVPPQVSHLRNLLILDLRSYRLRVIPPNPINKLQLKKSTLRSLIQNATSLEALGLDFVTISSSIPDMLTNLTSLRKLSLFQCELYGEFQIEKFFKLKMLNVLGLSGNKLSLLPGISSSNETLPPIQQLGLRSCNLHGEISSWIMNLTNLSYLDLEDNNLQGQIPHSFFRLVNLKTLSLGSNSFQGQIELDMFLKLRRLIRLDLSFNKLTLLNKKGSYSNVTMPPLEFLYLSSCNISGEFPSWIMNLTSSLSLLVLEDNNLRGEIPHSLFTLENLEALSLEYNLLEGQLDLEMFLKLKMLTDLGLSYNKLSLLTEKDSTNVTLPPLQDLSLASCNLVEFPPFIRELDQLESLNVENNDLKTIPSWMWRKKNLLVLFASGNSLTGRISPLMCNLKSLVVLEFAYNNLSGVIPSCLGSFSQSLQALMLQGNKLVGHIPQAYAPGSNLMMIDFSNNTLKGKLPRALVNCKRLEFLDVSHNGINDSFPYWLSTLPELKVVLLRSNEFHGAIMCPSRCTFPKLHIIDLSHNEFSGNLAPEIFKNLKSMTASKISQLQYENNTVSFSDHRYDDIFYSFTMSNKGVVMDYQELQQDFYSLLAIDLSSNKLVGEIPNVLGDLNRLLLLNLSNNMLSGNVPLSFGKLSNLEALDLSCNDLSGQIPPQ</sequence>
<gene>
    <name evidence="14" type="ORF">PIB30_010870</name>
</gene>
<dbReference type="InterPro" id="IPR003591">
    <property type="entry name" value="Leu-rich_rpt_typical-subtyp"/>
</dbReference>
<keyword evidence="8" id="KW-1133">Transmembrane helix</keyword>
<evidence type="ECO:0000256" key="6">
    <source>
        <dbReference type="ARBA" id="ARBA00022729"/>
    </source>
</evidence>
<evidence type="ECO:0000256" key="8">
    <source>
        <dbReference type="ARBA" id="ARBA00022989"/>
    </source>
</evidence>
<protein>
    <recommendedName>
        <fullName evidence="16">Leucine-rich repeat-containing N-terminal plant-type domain-containing protein</fullName>
    </recommendedName>
</protein>
<evidence type="ECO:0000256" key="5">
    <source>
        <dbReference type="ARBA" id="ARBA00022692"/>
    </source>
</evidence>
<evidence type="ECO:0000256" key="3">
    <source>
        <dbReference type="ARBA" id="ARBA00022475"/>
    </source>
</evidence>
<evidence type="ECO:0000313" key="15">
    <source>
        <dbReference type="Proteomes" id="UP001341840"/>
    </source>
</evidence>
<keyword evidence="11" id="KW-0325">Glycoprotein</keyword>
<evidence type="ECO:0000256" key="2">
    <source>
        <dbReference type="ARBA" id="ARBA00009592"/>
    </source>
</evidence>
<feature type="domain" description="Disease resistance R13L4/SHOC-2-like LRR" evidence="13">
    <location>
        <begin position="53"/>
        <end position="310"/>
    </location>
</feature>
<dbReference type="Pfam" id="PF00560">
    <property type="entry name" value="LRR_1"/>
    <property type="match status" value="5"/>
</dbReference>
<keyword evidence="4" id="KW-0433">Leucine-rich repeat</keyword>
<evidence type="ECO:0000256" key="9">
    <source>
        <dbReference type="ARBA" id="ARBA00023136"/>
    </source>
</evidence>
<dbReference type="PANTHER" id="PTHR48061">
    <property type="entry name" value="LEUCINE-RICH REPEAT RECEPTOR PROTEIN KINASE EMS1-LIKE-RELATED"/>
    <property type="match status" value="1"/>
</dbReference>
<evidence type="ECO:0000256" key="1">
    <source>
        <dbReference type="ARBA" id="ARBA00004251"/>
    </source>
</evidence>
<comment type="caution">
    <text evidence="14">The sequence shown here is derived from an EMBL/GenBank/DDBJ whole genome shotgun (WGS) entry which is preliminary data.</text>
</comment>
<keyword evidence="10" id="KW-0675">Receptor</keyword>
<dbReference type="PANTHER" id="PTHR48061:SF29">
    <property type="entry name" value="RECEPTOR-LIKE KINASE FAMILY PROTEIN, PUTATIVE-RELATED"/>
    <property type="match status" value="1"/>
</dbReference>
<evidence type="ECO:0000259" key="12">
    <source>
        <dbReference type="Pfam" id="PF08263"/>
    </source>
</evidence>
<dbReference type="SUPFAM" id="SSF52058">
    <property type="entry name" value="L domain-like"/>
    <property type="match status" value="2"/>
</dbReference>
<dbReference type="InterPro" id="IPR032675">
    <property type="entry name" value="LRR_dom_sf"/>
</dbReference>
<keyword evidence="6" id="KW-0732">Signal</keyword>
<evidence type="ECO:0000313" key="14">
    <source>
        <dbReference type="EMBL" id="MED6131550.1"/>
    </source>
</evidence>
<dbReference type="InterPro" id="IPR013210">
    <property type="entry name" value="LRR_N_plant-typ"/>
</dbReference>
<evidence type="ECO:0000256" key="7">
    <source>
        <dbReference type="ARBA" id="ARBA00022737"/>
    </source>
</evidence>
<keyword evidence="15" id="KW-1185">Reference proteome</keyword>
<name>A0ABU6S5Q9_9FABA</name>
<dbReference type="EMBL" id="JASCZI010060441">
    <property type="protein sequence ID" value="MED6131550.1"/>
    <property type="molecule type" value="Genomic_DNA"/>
</dbReference>
<organism evidence="14 15">
    <name type="scientific">Stylosanthes scabra</name>
    <dbReference type="NCBI Taxonomy" id="79078"/>
    <lineage>
        <taxon>Eukaryota</taxon>
        <taxon>Viridiplantae</taxon>
        <taxon>Streptophyta</taxon>
        <taxon>Embryophyta</taxon>
        <taxon>Tracheophyta</taxon>
        <taxon>Spermatophyta</taxon>
        <taxon>Magnoliopsida</taxon>
        <taxon>eudicotyledons</taxon>
        <taxon>Gunneridae</taxon>
        <taxon>Pentapetalae</taxon>
        <taxon>rosids</taxon>
        <taxon>fabids</taxon>
        <taxon>Fabales</taxon>
        <taxon>Fabaceae</taxon>
        <taxon>Papilionoideae</taxon>
        <taxon>50 kb inversion clade</taxon>
        <taxon>dalbergioids sensu lato</taxon>
        <taxon>Dalbergieae</taxon>
        <taxon>Pterocarpus clade</taxon>
        <taxon>Stylosanthes</taxon>
    </lineage>
</organism>
<dbReference type="SMART" id="SM00369">
    <property type="entry name" value="LRR_TYP"/>
    <property type="match status" value="10"/>
</dbReference>
<evidence type="ECO:0008006" key="16">
    <source>
        <dbReference type="Google" id="ProtNLM"/>
    </source>
</evidence>
<dbReference type="InterPro" id="IPR046956">
    <property type="entry name" value="RLP23-like"/>
</dbReference>
<dbReference type="Gene3D" id="3.80.10.10">
    <property type="entry name" value="Ribonuclease Inhibitor"/>
    <property type="match status" value="4"/>
</dbReference>
<evidence type="ECO:0000256" key="11">
    <source>
        <dbReference type="ARBA" id="ARBA00023180"/>
    </source>
</evidence>
<dbReference type="InterPro" id="IPR001611">
    <property type="entry name" value="Leu-rich_rpt"/>
</dbReference>
<keyword evidence="5" id="KW-0812">Transmembrane</keyword>
<dbReference type="Pfam" id="PF13855">
    <property type="entry name" value="LRR_8"/>
    <property type="match status" value="1"/>
</dbReference>
<evidence type="ECO:0000259" key="13">
    <source>
        <dbReference type="Pfam" id="PF23598"/>
    </source>
</evidence>
<proteinExistence type="inferred from homology"/>
<dbReference type="SUPFAM" id="SSF52047">
    <property type="entry name" value="RNI-like"/>
    <property type="match status" value="1"/>
</dbReference>
<keyword evidence="3" id="KW-1003">Cell membrane</keyword>
<evidence type="ECO:0000256" key="10">
    <source>
        <dbReference type="ARBA" id="ARBA00023170"/>
    </source>
</evidence>
<evidence type="ECO:0000256" key="4">
    <source>
        <dbReference type="ARBA" id="ARBA00022614"/>
    </source>
</evidence>